<proteinExistence type="predicted"/>
<evidence type="ECO:0000313" key="1">
    <source>
        <dbReference type="EMBL" id="KAH0743040.1"/>
    </source>
</evidence>
<comment type="caution">
    <text evidence="1">The sequence shown here is derived from an EMBL/GenBank/DDBJ whole genome shotgun (WGS) entry which is preliminary data.</text>
</comment>
<evidence type="ECO:0000313" key="2">
    <source>
        <dbReference type="Proteomes" id="UP000826656"/>
    </source>
</evidence>
<dbReference type="Proteomes" id="UP000826656">
    <property type="component" value="Unassembled WGS sequence"/>
</dbReference>
<reference evidence="1 2" key="1">
    <citation type="journal article" date="2021" name="bioRxiv">
        <title>Chromosome-scale and haplotype-resolved genome assembly of a tetraploid potato cultivar.</title>
        <authorList>
            <person name="Sun H."/>
            <person name="Jiao W.-B."/>
            <person name="Krause K."/>
            <person name="Campoy J.A."/>
            <person name="Goel M."/>
            <person name="Folz-Donahue K."/>
            <person name="Kukat C."/>
            <person name="Huettel B."/>
            <person name="Schneeberger K."/>
        </authorList>
    </citation>
    <scope>NUCLEOTIDE SEQUENCE [LARGE SCALE GENOMIC DNA]</scope>
    <source>
        <strain evidence="1">SolTubOtavaFocal</strain>
        <tissue evidence="1">Leaves</tissue>
    </source>
</reference>
<sequence>MVGRCLKMIVRFGSTNTCNMTRFVAQLAANTIIRVGGGQRSTMIGCTKMIVGPPLLVATSAIVGATSVPRVGMTRLGGSSSDNSNLVGSRLRLFMANEELMIQ</sequence>
<dbReference type="EMBL" id="JAIVGD010000023">
    <property type="protein sequence ID" value="KAH0743040.1"/>
    <property type="molecule type" value="Genomic_DNA"/>
</dbReference>
<organism evidence="1 2">
    <name type="scientific">Solanum tuberosum</name>
    <name type="common">Potato</name>
    <dbReference type="NCBI Taxonomy" id="4113"/>
    <lineage>
        <taxon>Eukaryota</taxon>
        <taxon>Viridiplantae</taxon>
        <taxon>Streptophyta</taxon>
        <taxon>Embryophyta</taxon>
        <taxon>Tracheophyta</taxon>
        <taxon>Spermatophyta</taxon>
        <taxon>Magnoliopsida</taxon>
        <taxon>eudicotyledons</taxon>
        <taxon>Gunneridae</taxon>
        <taxon>Pentapetalae</taxon>
        <taxon>asterids</taxon>
        <taxon>lamiids</taxon>
        <taxon>Solanales</taxon>
        <taxon>Solanaceae</taxon>
        <taxon>Solanoideae</taxon>
        <taxon>Solaneae</taxon>
        <taxon>Solanum</taxon>
    </lineage>
</organism>
<protein>
    <submittedName>
        <fullName evidence="1">Uncharacterized protein</fullName>
    </submittedName>
</protein>
<accession>A0ABQ7U864</accession>
<keyword evidence="2" id="KW-1185">Reference proteome</keyword>
<name>A0ABQ7U864_SOLTU</name>
<gene>
    <name evidence="1" type="ORF">KY290_031033</name>
</gene>